<keyword evidence="4" id="KW-0066">ATP synthesis</keyword>
<evidence type="ECO:0000256" key="2">
    <source>
        <dbReference type="ARBA" id="ARBA00022448"/>
    </source>
</evidence>
<accession>A0ABM7T688</accession>
<reference evidence="6" key="1">
    <citation type="submission" date="2021-07" db="EMBL/GenBank/DDBJ databases">
        <title>Complete genome sequencing of a Clostridium isolate.</title>
        <authorList>
            <person name="Ueki A."/>
            <person name="Tonouchi A."/>
        </authorList>
    </citation>
    <scope>NUCLEOTIDE SEQUENCE [LARGE SCALE GENOMIC DNA]</scope>
    <source>
        <strain evidence="6">C5S11</strain>
    </source>
</reference>
<dbReference type="Gene3D" id="1.20.5.620">
    <property type="entry name" value="F1F0 ATP synthase subunit B, membrane domain"/>
    <property type="match status" value="1"/>
</dbReference>
<dbReference type="Pfam" id="PF01991">
    <property type="entry name" value="vATP-synt_E"/>
    <property type="match status" value="1"/>
</dbReference>
<comment type="function">
    <text evidence="4">Produces ATP from ADP in the presence of a proton gradient across the membrane.</text>
</comment>
<keyword evidence="4" id="KW-0375">Hydrogen ion transport</keyword>
<evidence type="ECO:0000256" key="3">
    <source>
        <dbReference type="ARBA" id="ARBA00023065"/>
    </source>
</evidence>
<keyword evidence="3 4" id="KW-0406">Ion transport</keyword>
<dbReference type="InterPro" id="IPR002842">
    <property type="entry name" value="ATPase_V1_Esu"/>
</dbReference>
<keyword evidence="6" id="KW-1185">Reference proteome</keyword>
<evidence type="ECO:0000313" key="5">
    <source>
        <dbReference type="EMBL" id="BCZ47534.1"/>
    </source>
</evidence>
<evidence type="ECO:0000256" key="4">
    <source>
        <dbReference type="HAMAP-Rule" id="MF_00311"/>
    </source>
</evidence>
<keyword evidence="2 4" id="KW-0813">Transport</keyword>
<dbReference type="Proteomes" id="UP000824633">
    <property type="component" value="Chromosome"/>
</dbReference>
<dbReference type="EMBL" id="AP024849">
    <property type="protein sequence ID" value="BCZ47534.1"/>
    <property type="molecule type" value="Genomic_DNA"/>
</dbReference>
<dbReference type="SUPFAM" id="SSF160527">
    <property type="entry name" value="V-type ATPase subunit E-like"/>
    <property type="match status" value="1"/>
</dbReference>
<dbReference type="HAMAP" id="MF_00311">
    <property type="entry name" value="ATP_synth_E_arch"/>
    <property type="match status" value="1"/>
</dbReference>
<proteinExistence type="inferred from homology"/>
<sequence length="196" mass="22086">MSNINNLTSKIIKDAEDKKEVIIQTAEKEKNRILSKKQVEASTAEKIIIEKAEREAVSRKERIISGAKLQARNEKLEAKQEVIREIFESSIETLCNLSKDDFKEFVKESILNSDIVGEQNIILNDSSKKIINKTFLAVINKELGAKASVILSEETRNFKGGFILEKDGIEINNTFEALVNSLKDDLSIDVAIMLFN</sequence>
<gene>
    <name evidence="4 5" type="primary">atpE</name>
    <name evidence="5" type="ORF">psyc5s11_36010</name>
</gene>
<name>A0ABM7T688_9CLOT</name>
<evidence type="ECO:0000256" key="1">
    <source>
        <dbReference type="ARBA" id="ARBA00005901"/>
    </source>
</evidence>
<comment type="similarity">
    <text evidence="1 4">Belongs to the V-ATPase E subunit family.</text>
</comment>
<protein>
    <recommendedName>
        <fullName evidence="4">V-type proton ATPase subunit E</fullName>
    </recommendedName>
    <alternativeName>
        <fullName evidence="4">V-ATPase subunit E</fullName>
    </alternativeName>
</protein>
<evidence type="ECO:0000313" key="6">
    <source>
        <dbReference type="Proteomes" id="UP000824633"/>
    </source>
</evidence>
<organism evidence="5 6">
    <name type="scientific">Clostridium gelidum</name>
    <dbReference type="NCBI Taxonomy" id="704125"/>
    <lineage>
        <taxon>Bacteria</taxon>
        <taxon>Bacillati</taxon>
        <taxon>Bacillota</taxon>
        <taxon>Clostridia</taxon>
        <taxon>Eubacteriales</taxon>
        <taxon>Clostridiaceae</taxon>
        <taxon>Clostridium</taxon>
    </lineage>
</organism>
<dbReference type="RefSeq" id="WP_224033867.1">
    <property type="nucleotide sequence ID" value="NZ_AP024849.1"/>
</dbReference>